<sequence length="136" mass="14821">MNLRKTLGVGALAAGGMALAVRYGRARRRHAAQRAVRWFAVTVQAEPDELRGASRPQALAELARHGLRITPAPGGRGSEVTVRATDEQTREQLRAVKQLLETGEVLRMDGQPEGHRTALGRIMLPAARRLMRAGAR</sequence>
<evidence type="ECO:0000256" key="1">
    <source>
        <dbReference type="SAM" id="MobiDB-lite"/>
    </source>
</evidence>
<proteinExistence type="predicted"/>
<name>A0ABP6FUW0_9ACTN</name>
<protein>
    <submittedName>
        <fullName evidence="2">Uncharacterized protein</fullName>
    </submittedName>
</protein>
<accession>A0ABP6FUW0</accession>
<gene>
    <name evidence="2" type="ORF">GCM10010412_100490</name>
</gene>
<reference evidence="3" key="1">
    <citation type="journal article" date="2019" name="Int. J. Syst. Evol. Microbiol.">
        <title>The Global Catalogue of Microorganisms (GCM) 10K type strain sequencing project: providing services to taxonomists for standard genome sequencing and annotation.</title>
        <authorList>
            <consortium name="The Broad Institute Genomics Platform"/>
            <consortium name="The Broad Institute Genome Sequencing Center for Infectious Disease"/>
            <person name="Wu L."/>
            <person name="Ma J."/>
        </authorList>
    </citation>
    <scope>NUCLEOTIDE SEQUENCE [LARGE SCALE GENOMIC DNA]</scope>
    <source>
        <strain evidence="3">JCM 6835</strain>
    </source>
</reference>
<comment type="caution">
    <text evidence="2">The sequence shown here is derived from an EMBL/GenBank/DDBJ whole genome shotgun (WGS) entry which is preliminary data.</text>
</comment>
<evidence type="ECO:0000313" key="2">
    <source>
        <dbReference type="EMBL" id="GAA2702440.1"/>
    </source>
</evidence>
<organism evidence="2 3">
    <name type="scientific">Nonomuraea recticatena</name>
    <dbReference type="NCBI Taxonomy" id="46178"/>
    <lineage>
        <taxon>Bacteria</taxon>
        <taxon>Bacillati</taxon>
        <taxon>Actinomycetota</taxon>
        <taxon>Actinomycetes</taxon>
        <taxon>Streptosporangiales</taxon>
        <taxon>Streptosporangiaceae</taxon>
        <taxon>Nonomuraea</taxon>
    </lineage>
</organism>
<dbReference type="EMBL" id="BAAATE010000081">
    <property type="protein sequence ID" value="GAA2702440.1"/>
    <property type="molecule type" value="Genomic_DNA"/>
</dbReference>
<feature type="region of interest" description="Disordered" evidence="1">
    <location>
        <begin position="67"/>
        <end position="88"/>
    </location>
</feature>
<evidence type="ECO:0000313" key="3">
    <source>
        <dbReference type="Proteomes" id="UP001501666"/>
    </source>
</evidence>
<keyword evidence="3" id="KW-1185">Reference proteome</keyword>
<dbReference type="Proteomes" id="UP001501666">
    <property type="component" value="Unassembled WGS sequence"/>
</dbReference>
<dbReference type="RefSeq" id="WP_346158247.1">
    <property type="nucleotide sequence ID" value="NZ_BAAATE010000081.1"/>
</dbReference>